<evidence type="ECO:0000256" key="1">
    <source>
        <dbReference type="SAM" id="Coils"/>
    </source>
</evidence>
<keyword evidence="1" id="KW-0175">Coiled coil</keyword>
<name>A0AAD4LPZ2_9AGAM</name>
<feature type="region of interest" description="Disordered" evidence="2">
    <location>
        <begin position="20"/>
        <end position="39"/>
    </location>
</feature>
<dbReference type="AlphaFoldDB" id="A0AAD4LPZ2"/>
<reference evidence="3" key="1">
    <citation type="submission" date="2022-01" db="EMBL/GenBank/DDBJ databases">
        <title>Comparative genomics reveals a dynamic genome evolution in the ectomycorrhizal milk-cap (Lactarius) mushrooms.</title>
        <authorList>
            <consortium name="DOE Joint Genome Institute"/>
            <person name="Lebreton A."/>
            <person name="Tang N."/>
            <person name="Kuo A."/>
            <person name="LaButti K."/>
            <person name="Drula E."/>
            <person name="Barry K."/>
            <person name="Clum A."/>
            <person name="Lipzen A."/>
            <person name="Mousain D."/>
            <person name="Ng V."/>
            <person name="Wang R."/>
            <person name="Wang X."/>
            <person name="Dai Y."/>
            <person name="Henrissat B."/>
            <person name="Grigoriev I.V."/>
            <person name="Guerin-Laguette A."/>
            <person name="Yu F."/>
            <person name="Martin F.M."/>
        </authorList>
    </citation>
    <scope>NUCLEOTIDE SEQUENCE</scope>
    <source>
        <strain evidence="3">QP</strain>
    </source>
</reference>
<dbReference type="EMBL" id="JAKELL010000004">
    <property type="protein sequence ID" value="KAH8999361.1"/>
    <property type="molecule type" value="Genomic_DNA"/>
</dbReference>
<organism evidence="3 4">
    <name type="scientific">Lactarius akahatsu</name>
    <dbReference type="NCBI Taxonomy" id="416441"/>
    <lineage>
        <taxon>Eukaryota</taxon>
        <taxon>Fungi</taxon>
        <taxon>Dikarya</taxon>
        <taxon>Basidiomycota</taxon>
        <taxon>Agaricomycotina</taxon>
        <taxon>Agaricomycetes</taxon>
        <taxon>Russulales</taxon>
        <taxon>Russulaceae</taxon>
        <taxon>Lactarius</taxon>
    </lineage>
</organism>
<proteinExistence type="predicted"/>
<comment type="caution">
    <text evidence="3">The sequence shown here is derived from an EMBL/GenBank/DDBJ whole genome shotgun (WGS) entry which is preliminary data.</text>
</comment>
<sequence>MSVSRIPHWPGLVTRRRSSQLSTRRFVHRGGDGGSHGPSRHAQFYSDLVPAMVPVALLGSAVYMGLQLLQTYLTHEKYLDEARARVQELEREIDALVLERRNLSTPATIDAAVHATSPRSWFGRLW</sequence>
<evidence type="ECO:0000313" key="3">
    <source>
        <dbReference type="EMBL" id="KAH8999361.1"/>
    </source>
</evidence>
<dbReference type="Proteomes" id="UP001201163">
    <property type="component" value="Unassembled WGS sequence"/>
</dbReference>
<keyword evidence="4" id="KW-1185">Reference proteome</keyword>
<feature type="coiled-coil region" evidence="1">
    <location>
        <begin position="72"/>
        <end position="99"/>
    </location>
</feature>
<evidence type="ECO:0000256" key="2">
    <source>
        <dbReference type="SAM" id="MobiDB-lite"/>
    </source>
</evidence>
<accession>A0AAD4LPZ2</accession>
<gene>
    <name evidence="3" type="ORF">EDB92DRAFT_1833757</name>
</gene>
<protein>
    <submittedName>
        <fullName evidence="3">Uncharacterized protein</fullName>
    </submittedName>
</protein>
<evidence type="ECO:0000313" key="4">
    <source>
        <dbReference type="Proteomes" id="UP001201163"/>
    </source>
</evidence>